<dbReference type="SUPFAM" id="SSF109854">
    <property type="entry name" value="DinB/YfiT-like putative metalloenzymes"/>
    <property type="match status" value="1"/>
</dbReference>
<dbReference type="NCBIfam" id="NF009807">
    <property type="entry name" value="PRK13291.1"/>
    <property type="match status" value="1"/>
</dbReference>
<dbReference type="Pfam" id="PF12867">
    <property type="entry name" value="DinB_2"/>
    <property type="match status" value="1"/>
</dbReference>
<protein>
    <submittedName>
        <fullName evidence="2">Metal-dependent hydrolase</fullName>
    </submittedName>
</protein>
<evidence type="ECO:0000313" key="4">
    <source>
        <dbReference type="Proteomes" id="UP000053523"/>
    </source>
</evidence>
<dbReference type="InterPro" id="IPR024775">
    <property type="entry name" value="DinB-like"/>
</dbReference>
<dbReference type="InterPro" id="IPR034660">
    <property type="entry name" value="DinB/YfiT-like"/>
</dbReference>
<dbReference type="EMBL" id="LORN02000006">
    <property type="protein sequence ID" value="PNN29911.1"/>
    <property type="molecule type" value="Genomic_DNA"/>
</dbReference>
<feature type="domain" description="DinB-like" evidence="1">
    <location>
        <begin position="33"/>
        <end position="163"/>
    </location>
</feature>
<accession>A0A2K0AXZ3</accession>
<gene>
    <name evidence="2" type="ORF">AL503_001040</name>
    <name evidence="3" type="ORF">CV019_04455</name>
</gene>
<dbReference type="AlphaFoldDB" id="A0A2K0AXZ3"/>
<comment type="caution">
    <text evidence="2">The sequence shown here is derived from an EMBL/GenBank/DDBJ whole genome shotgun (WGS) entry which is preliminary data.</text>
</comment>
<evidence type="ECO:0000259" key="1">
    <source>
        <dbReference type="Pfam" id="PF12867"/>
    </source>
</evidence>
<evidence type="ECO:0000313" key="3">
    <source>
        <dbReference type="EMBL" id="PPJ76051.1"/>
    </source>
</evidence>
<name>A0A2K0AXZ3_STAHA</name>
<sequence length="175" mass="20182">MDVRFPIGEFEAPTNSTLVDVKQWMSEIEAYSDQLKETVHQLSDEQLERCYREGSWTVRQLVHHIADSQINLYERLKMALTEVDVTAFMFNQERWAELPDSKLPMQVSITILEGLNQRVVEMGNHVTEGELNRSIKLSDGSNVPVSELLAKLSWHERHHLEHIKIALSDQGVSKE</sequence>
<dbReference type="GO" id="GO:0016787">
    <property type="term" value="F:hydrolase activity"/>
    <property type="evidence" value="ECO:0007669"/>
    <property type="project" value="UniProtKB-KW"/>
</dbReference>
<dbReference type="Gene3D" id="1.20.120.450">
    <property type="entry name" value="dinb family like domain"/>
    <property type="match status" value="1"/>
</dbReference>
<dbReference type="Proteomes" id="UP000053523">
    <property type="component" value="Unassembled WGS sequence"/>
</dbReference>
<evidence type="ECO:0000313" key="5">
    <source>
        <dbReference type="Proteomes" id="UP000238153"/>
    </source>
</evidence>
<organism evidence="2 4">
    <name type="scientific">Staphylococcus haemolyticus</name>
    <dbReference type="NCBI Taxonomy" id="1283"/>
    <lineage>
        <taxon>Bacteria</taxon>
        <taxon>Bacillati</taxon>
        <taxon>Bacillota</taxon>
        <taxon>Bacilli</taxon>
        <taxon>Bacillales</taxon>
        <taxon>Staphylococcaceae</taxon>
        <taxon>Staphylococcus</taxon>
    </lineage>
</organism>
<evidence type="ECO:0000313" key="2">
    <source>
        <dbReference type="EMBL" id="PNN29911.1"/>
    </source>
</evidence>
<dbReference type="EMBL" id="PGWX01000235">
    <property type="protein sequence ID" value="PPJ76051.1"/>
    <property type="molecule type" value="Genomic_DNA"/>
</dbReference>
<keyword evidence="2" id="KW-0378">Hydrolase</keyword>
<dbReference type="Proteomes" id="UP000238153">
    <property type="component" value="Unassembled WGS sequence"/>
</dbReference>
<reference evidence="2 4" key="2">
    <citation type="submission" date="2017-12" db="EMBL/GenBank/DDBJ databases">
        <title>FDA dAtabase for Regulatory Grade micrObial Sequences (FDA-ARGOS): Supporting development and validation of Infectious Disease Dx tests.</title>
        <authorList>
            <person name="Hoffmann M."/>
            <person name="Allard M."/>
            <person name="Evans P."/>
            <person name="Brown E."/>
            <person name="Tallon L."/>
            <person name="Sadzewicz L."/>
            <person name="Sengamalay N."/>
            <person name="Ott S."/>
            <person name="Godinez A."/>
            <person name="Nagaraj S."/>
            <person name="Vavikolanu K."/>
            <person name="Aluvathingal J."/>
            <person name="Nadendla S."/>
            <person name="Sichtig H."/>
        </authorList>
    </citation>
    <scope>NUCLEOTIDE SEQUENCE [LARGE SCALE GENOMIC DNA]</scope>
    <source>
        <strain evidence="2 4">FDAARGOS_148</strain>
    </source>
</reference>
<dbReference type="RefSeq" id="WP_053017424.1">
    <property type="nucleotide sequence ID" value="NZ_CAJCGD010000009.1"/>
</dbReference>
<proteinExistence type="predicted"/>
<reference evidence="3 5" key="1">
    <citation type="submission" date="2017-11" db="EMBL/GenBank/DDBJ databases">
        <authorList>
            <person name="Founou R.C."/>
            <person name="Founou L."/>
            <person name="Allam M."/>
            <person name="Ismail A."/>
            <person name="Essack S.Y."/>
        </authorList>
    </citation>
    <scope>NUCLEOTIDE SEQUENCE [LARGE SCALE GENOMIC DNA]</scope>
    <source>
        <strain evidence="3 5">G811N2B1</strain>
    </source>
</reference>